<dbReference type="EMBL" id="JRRC01461246">
    <property type="protein sequence ID" value="KHG06854.1"/>
    <property type="molecule type" value="Genomic_DNA"/>
</dbReference>
<feature type="region of interest" description="Disordered" evidence="1">
    <location>
        <begin position="1"/>
        <end position="21"/>
    </location>
</feature>
<evidence type="ECO:0000313" key="3">
    <source>
        <dbReference type="Proteomes" id="UP000032142"/>
    </source>
</evidence>
<evidence type="ECO:0000256" key="1">
    <source>
        <dbReference type="SAM" id="MobiDB-lite"/>
    </source>
</evidence>
<reference evidence="3" key="1">
    <citation type="submission" date="2014-09" db="EMBL/GenBank/DDBJ databases">
        <authorList>
            <person name="Mudge J."/>
            <person name="Ramaraj T."/>
            <person name="Lindquist I.E."/>
            <person name="Bharti A.K."/>
            <person name="Sundararajan A."/>
            <person name="Cameron C.T."/>
            <person name="Woodward J.E."/>
            <person name="May G.D."/>
            <person name="Brubaker C."/>
            <person name="Broadhvest J."/>
            <person name="Wilkins T.A."/>
        </authorList>
    </citation>
    <scope>NUCLEOTIDE SEQUENCE</scope>
    <source>
        <strain evidence="3">cv. AKA8401</strain>
    </source>
</reference>
<evidence type="ECO:0000313" key="2">
    <source>
        <dbReference type="EMBL" id="KHG06854.1"/>
    </source>
</evidence>
<dbReference type="AlphaFoldDB" id="A0A0B0N4T9"/>
<comment type="caution">
    <text evidence="2">The sequence shown here is derived from an EMBL/GenBank/DDBJ whole genome shotgun (WGS) entry which is preliminary data.</text>
</comment>
<dbReference type="Proteomes" id="UP000032142">
    <property type="component" value="Unassembled WGS sequence"/>
</dbReference>
<name>A0A0B0N4T9_GOSAR</name>
<keyword evidence="3" id="KW-1185">Reference proteome</keyword>
<proteinExistence type="predicted"/>
<accession>A0A0B0N4T9</accession>
<protein>
    <submittedName>
        <fullName evidence="2">Uncharacterized protein</fullName>
    </submittedName>
</protein>
<sequence>MALASTSSVKPCLGHGVGLNM</sequence>
<gene>
    <name evidence="2" type="ORF">F383_33849</name>
</gene>
<organism evidence="2 3">
    <name type="scientific">Gossypium arboreum</name>
    <name type="common">Tree cotton</name>
    <name type="synonym">Gossypium nanking</name>
    <dbReference type="NCBI Taxonomy" id="29729"/>
    <lineage>
        <taxon>Eukaryota</taxon>
        <taxon>Viridiplantae</taxon>
        <taxon>Streptophyta</taxon>
        <taxon>Embryophyta</taxon>
        <taxon>Tracheophyta</taxon>
        <taxon>Spermatophyta</taxon>
        <taxon>Magnoliopsida</taxon>
        <taxon>eudicotyledons</taxon>
        <taxon>Gunneridae</taxon>
        <taxon>Pentapetalae</taxon>
        <taxon>rosids</taxon>
        <taxon>malvids</taxon>
        <taxon>Malvales</taxon>
        <taxon>Malvaceae</taxon>
        <taxon>Malvoideae</taxon>
        <taxon>Gossypium</taxon>
    </lineage>
</organism>